<name>A0A5C7EP09_9PROT</name>
<proteinExistence type="predicted"/>
<dbReference type="EMBL" id="VPFL01000001">
    <property type="protein sequence ID" value="TXF13595.1"/>
    <property type="molecule type" value="Genomic_DNA"/>
</dbReference>
<dbReference type="AlphaFoldDB" id="A0A5C7EP09"/>
<keyword evidence="2" id="KW-1185">Reference proteome</keyword>
<reference evidence="1 2" key="1">
    <citation type="submission" date="2019-08" db="EMBL/GenBank/DDBJ databases">
        <title>Pelomicrobium methylotrophicum gen. nov., sp. nov. a moderately thermophilic, facultatively anaerobic, lithoautotrophic and methylotrophic bacterium isolated from a terrestrial mud volcano.</title>
        <authorList>
            <person name="Slobodkina G.B."/>
            <person name="Merkel A.Y."/>
            <person name="Slobodkin A.I."/>
        </authorList>
    </citation>
    <scope>NUCLEOTIDE SEQUENCE [LARGE SCALE GENOMIC DNA]</scope>
    <source>
        <strain evidence="1 2">SM250</strain>
    </source>
</reference>
<dbReference type="InParanoid" id="A0A5C7EP09"/>
<evidence type="ECO:0000313" key="1">
    <source>
        <dbReference type="EMBL" id="TXF13595.1"/>
    </source>
</evidence>
<gene>
    <name evidence="1" type="ORF">FR698_00285</name>
</gene>
<evidence type="ECO:0000313" key="2">
    <source>
        <dbReference type="Proteomes" id="UP000321201"/>
    </source>
</evidence>
<sequence length="90" mass="9705">MGLGTLESLEQTILLELFVLGGRCLVSACFVRCQCAELQPLLSAGLLCDGRAAAGAFSVARWNRRVPLQWDLLWQAWLGAGGKVIVFGLV</sequence>
<accession>A0A5C7EP09</accession>
<comment type="caution">
    <text evidence="1">The sequence shown here is derived from an EMBL/GenBank/DDBJ whole genome shotgun (WGS) entry which is preliminary data.</text>
</comment>
<protein>
    <submittedName>
        <fullName evidence="1">Uncharacterized protein</fullName>
    </submittedName>
</protein>
<dbReference type="RefSeq" id="WP_147798181.1">
    <property type="nucleotide sequence ID" value="NZ_VPFL01000001.1"/>
</dbReference>
<dbReference type="Proteomes" id="UP000321201">
    <property type="component" value="Unassembled WGS sequence"/>
</dbReference>
<organism evidence="1 2">
    <name type="scientific">Pelomicrobium methylotrophicum</name>
    <dbReference type="NCBI Taxonomy" id="2602750"/>
    <lineage>
        <taxon>Bacteria</taxon>
        <taxon>Pseudomonadati</taxon>
        <taxon>Pseudomonadota</taxon>
        <taxon>Hydrogenophilia</taxon>
        <taxon>Hydrogenophilia incertae sedis</taxon>
        <taxon>Pelomicrobium</taxon>
    </lineage>
</organism>